<dbReference type="EMBL" id="JACPUR010000004">
    <property type="protein sequence ID" value="MBI3126532.1"/>
    <property type="molecule type" value="Genomic_DNA"/>
</dbReference>
<name>A0A932HWI5_UNCTE</name>
<dbReference type="Pfam" id="PF01925">
    <property type="entry name" value="TauE"/>
    <property type="match status" value="1"/>
</dbReference>
<feature type="transmembrane region" description="Helical" evidence="8">
    <location>
        <begin position="73"/>
        <end position="91"/>
    </location>
</feature>
<comment type="subcellular location">
    <subcellularLocation>
        <location evidence="1 8">Cell membrane</location>
        <topology evidence="1 8">Multi-pass membrane protein</topology>
    </subcellularLocation>
</comment>
<evidence type="ECO:0000313" key="9">
    <source>
        <dbReference type="EMBL" id="MBI3126532.1"/>
    </source>
</evidence>
<evidence type="ECO:0000313" key="10">
    <source>
        <dbReference type="Proteomes" id="UP000782312"/>
    </source>
</evidence>
<evidence type="ECO:0000256" key="1">
    <source>
        <dbReference type="ARBA" id="ARBA00004651"/>
    </source>
</evidence>
<feature type="transmembrane region" description="Helical" evidence="8">
    <location>
        <begin position="192"/>
        <end position="213"/>
    </location>
</feature>
<reference evidence="9" key="1">
    <citation type="submission" date="2020-07" db="EMBL/GenBank/DDBJ databases">
        <title>Huge and variable diversity of episymbiotic CPR bacteria and DPANN archaea in groundwater ecosystems.</title>
        <authorList>
            <person name="He C.Y."/>
            <person name="Keren R."/>
            <person name="Whittaker M."/>
            <person name="Farag I.F."/>
            <person name="Doudna J."/>
            <person name="Cate J.H.D."/>
            <person name="Banfield J.F."/>
        </authorList>
    </citation>
    <scope>NUCLEOTIDE SEQUENCE</scope>
    <source>
        <strain evidence="9">NC_groundwater_763_Ag_S-0.2um_68_21</strain>
    </source>
</reference>
<evidence type="ECO:0000256" key="5">
    <source>
        <dbReference type="ARBA" id="ARBA00022692"/>
    </source>
</evidence>
<feature type="transmembrane region" description="Helical" evidence="8">
    <location>
        <begin position="137"/>
        <end position="159"/>
    </location>
</feature>
<dbReference type="AlphaFoldDB" id="A0A932HWI5"/>
<dbReference type="GO" id="GO:0005886">
    <property type="term" value="C:plasma membrane"/>
    <property type="evidence" value="ECO:0007669"/>
    <property type="project" value="UniProtKB-SubCell"/>
</dbReference>
<accession>A0A932HWI5</accession>
<gene>
    <name evidence="9" type="ORF">HYZ11_02895</name>
</gene>
<feature type="transmembrane region" description="Helical" evidence="8">
    <location>
        <begin position="6"/>
        <end position="32"/>
    </location>
</feature>
<organism evidence="9 10">
    <name type="scientific">Tectimicrobiota bacterium</name>
    <dbReference type="NCBI Taxonomy" id="2528274"/>
    <lineage>
        <taxon>Bacteria</taxon>
        <taxon>Pseudomonadati</taxon>
        <taxon>Nitrospinota/Tectimicrobiota group</taxon>
        <taxon>Candidatus Tectimicrobiota</taxon>
    </lineage>
</organism>
<feature type="transmembrane region" description="Helical" evidence="8">
    <location>
        <begin position="98"/>
        <end position="117"/>
    </location>
</feature>
<keyword evidence="5 8" id="KW-0812">Transmembrane</keyword>
<keyword evidence="6 8" id="KW-1133">Transmembrane helix</keyword>
<feature type="transmembrane region" description="Helical" evidence="8">
    <location>
        <begin position="44"/>
        <end position="61"/>
    </location>
</feature>
<keyword evidence="7 8" id="KW-0472">Membrane</keyword>
<comment type="similarity">
    <text evidence="2 8">Belongs to the 4-toluene sulfonate uptake permease (TSUP) (TC 2.A.102) family.</text>
</comment>
<protein>
    <recommendedName>
        <fullName evidence="8">Probable membrane transporter protein</fullName>
    </recommendedName>
</protein>
<evidence type="ECO:0000256" key="8">
    <source>
        <dbReference type="RuleBase" id="RU363041"/>
    </source>
</evidence>
<keyword evidence="3" id="KW-0813">Transport</keyword>
<evidence type="ECO:0000256" key="3">
    <source>
        <dbReference type="ARBA" id="ARBA00022448"/>
    </source>
</evidence>
<dbReference type="PANTHER" id="PTHR30269:SF37">
    <property type="entry name" value="MEMBRANE TRANSPORTER PROTEIN"/>
    <property type="match status" value="1"/>
</dbReference>
<keyword evidence="4 8" id="KW-1003">Cell membrane</keyword>
<proteinExistence type="inferred from homology"/>
<evidence type="ECO:0000256" key="6">
    <source>
        <dbReference type="ARBA" id="ARBA00022989"/>
    </source>
</evidence>
<dbReference type="InterPro" id="IPR002781">
    <property type="entry name" value="TM_pro_TauE-like"/>
</dbReference>
<comment type="caution">
    <text evidence="9">The sequence shown here is derived from an EMBL/GenBank/DDBJ whole genome shotgun (WGS) entry which is preliminary data.</text>
</comment>
<evidence type="ECO:0000256" key="7">
    <source>
        <dbReference type="ARBA" id="ARBA00023136"/>
    </source>
</evidence>
<evidence type="ECO:0000256" key="4">
    <source>
        <dbReference type="ARBA" id="ARBA00022475"/>
    </source>
</evidence>
<dbReference type="InterPro" id="IPR052017">
    <property type="entry name" value="TSUP"/>
</dbReference>
<feature type="transmembrane region" description="Helical" evidence="8">
    <location>
        <begin position="166"/>
        <end position="186"/>
    </location>
</feature>
<dbReference type="PANTHER" id="PTHR30269">
    <property type="entry name" value="TRANSMEMBRANE PROTEIN YFCA"/>
    <property type="match status" value="1"/>
</dbReference>
<evidence type="ECO:0000256" key="2">
    <source>
        <dbReference type="ARBA" id="ARBA00009142"/>
    </source>
</evidence>
<dbReference type="Proteomes" id="UP000782312">
    <property type="component" value="Unassembled WGS sequence"/>
</dbReference>
<sequence length="253" mass="28097">MTEWQAALAALVLFAAGMIKGIIGFALPLIGVPFLSIFLSPREAVIIMSIPVFLTNWANAQYDWRQWRHLREIVPFIAAGIAAVPVGVYVLRWADPELIRLLMGLAVYFYLASRRFFPPAEGLSRASRWGVGGALGALAGFMTGVASVPGPVSIVYFSMFTWPKEVFIFLMNAFNTVVSGVLLSSLAQQGAFTWPLLQWAGLLLVPIFAGLWAGIRLRDRLDQKLFYRAVRIALFWVATSLVVRSGWKFLLSR</sequence>
<feature type="transmembrane region" description="Helical" evidence="8">
    <location>
        <begin position="225"/>
        <end position="247"/>
    </location>
</feature>